<dbReference type="Proteomes" id="UP001054945">
    <property type="component" value="Unassembled WGS sequence"/>
</dbReference>
<organism evidence="2 3">
    <name type="scientific">Caerostris extrusa</name>
    <name type="common">Bark spider</name>
    <name type="synonym">Caerostris bankana</name>
    <dbReference type="NCBI Taxonomy" id="172846"/>
    <lineage>
        <taxon>Eukaryota</taxon>
        <taxon>Metazoa</taxon>
        <taxon>Ecdysozoa</taxon>
        <taxon>Arthropoda</taxon>
        <taxon>Chelicerata</taxon>
        <taxon>Arachnida</taxon>
        <taxon>Araneae</taxon>
        <taxon>Araneomorphae</taxon>
        <taxon>Entelegynae</taxon>
        <taxon>Araneoidea</taxon>
        <taxon>Araneidae</taxon>
        <taxon>Caerostris</taxon>
    </lineage>
</organism>
<feature type="signal peptide" evidence="1">
    <location>
        <begin position="1"/>
        <end position="18"/>
    </location>
</feature>
<comment type="caution">
    <text evidence="2">The sequence shown here is derived from an EMBL/GenBank/DDBJ whole genome shotgun (WGS) entry which is preliminary data.</text>
</comment>
<accession>A0AAV4W8G1</accession>
<sequence length="101" mass="11706">MVMIGLVFLFLQISTELTDQYLQSNFQLTCISVHGAINEVEQRQSQDMIDHIISLLRRIFVSKGIFLAKRNFLQINNKGCLDLDIYPISFLALKVRRNQMS</sequence>
<evidence type="ECO:0000256" key="1">
    <source>
        <dbReference type="SAM" id="SignalP"/>
    </source>
</evidence>
<feature type="chain" id="PRO_5043450362" evidence="1">
    <location>
        <begin position="19"/>
        <end position="101"/>
    </location>
</feature>
<keyword evidence="1" id="KW-0732">Signal</keyword>
<protein>
    <submittedName>
        <fullName evidence="2">Uncharacterized protein</fullName>
    </submittedName>
</protein>
<dbReference type="AlphaFoldDB" id="A0AAV4W8G1"/>
<reference evidence="2 3" key="1">
    <citation type="submission" date="2021-06" db="EMBL/GenBank/DDBJ databases">
        <title>Caerostris extrusa draft genome.</title>
        <authorList>
            <person name="Kono N."/>
            <person name="Arakawa K."/>
        </authorList>
    </citation>
    <scope>NUCLEOTIDE SEQUENCE [LARGE SCALE GENOMIC DNA]</scope>
</reference>
<proteinExistence type="predicted"/>
<gene>
    <name evidence="2" type="ORF">CEXT_596511</name>
</gene>
<name>A0AAV4W8G1_CAEEX</name>
<keyword evidence="3" id="KW-1185">Reference proteome</keyword>
<evidence type="ECO:0000313" key="2">
    <source>
        <dbReference type="EMBL" id="GIY78211.1"/>
    </source>
</evidence>
<dbReference type="EMBL" id="BPLR01015730">
    <property type="protein sequence ID" value="GIY78211.1"/>
    <property type="molecule type" value="Genomic_DNA"/>
</dbReference>
<evidence type="ECO:0000313" key="3">
    <source>
        <dbReference type="Proteomes" id="UP001054945"/>
    </source>
</evidence>